<feature type="transmembrane region" description="Helical" evidence="17">
    <location>
        <begin position="403"/>
        <end position="421"/>
    </location>
</feature>
<name>A0A6A6Q2N6_9PEZI</name>
<dbReference type="CDD" id="cd03875">
    <property type="entry name" value="M28_Fxna_like"/>
    <property type="match status" value="1"/>
</dbReference>
<dbReference type="EMBL" id="MU001632">
    <property type="protein sequence ID" value="KAF2486512.1"/>
    <property type="molecule type" value="Genomic_DNA"/>
</dbReference>
<dbReference type="GO" id="GO:0046872">
    <property type="term" value="F:metal ion binding"/>
    <property type="evidence" value="ECO:0007669"/>
    <property type="project" value="UniProtKB-KW"/>
</dbReference>
<keyword evidence="22" id="KW-1185">Reference proteome</keyword>
<evidence type="ECO:0000259" key="18">
    <source>
        <dbReference type="Pfam" id="PF04389"/>
    </source>
</evidence>
<dbReference type="OrthoDB" id="76293at2759"/>
<dbReference type="Pfam" id="PF04389">
    <property type="entry name" value="Peptidase_M28"/>
    <property type="match status" value="1"/>
</dbReference>
<evidence type="ECO:0000256" key="8">
    <source>
        <dbReference type="ARBA" id="ARBA00022723"/>
    </source>
</evidence>
<reference evidence="21" key="1">
    <citation type="journal article" date="2020" name="Stud. Mycol.">
        <title>101 Dothideomycetes genomes: a test case for predicting lifestyles and emergence of pathogens.</title>
        <authorList>
            <person name="Haridas S."/>
            <person name="Albert R."/>
            <person name="Binder M."/>
            <person name="Bloem J."/>
            <person name="Labutti K."/>
            <person name="Salamov A."/>
            <person name="Andreopoulos B."/>
            <person name="Baker S."/>
            <person name="Barry K."/>
            <person name="Bills G."/>
            <person name="Bluhm B."/>
            <person name="Cannon C."/>
            <person name="Castanera R."/>
            <person name="Culley D."/>
            <person name="Daum C."/>
            <person name="Ezra D."/>
            <person name="Gonzalez J."/>
            <person name="Henrissat B."/>
            <person name="Kuo A."/>
            <person name="Liang C."/>
            <person name="Lipzen A."/>
            <person name="Lutzoni F."/>
            <person name="Magnuson J."/>
            <person name="Mondo S."/>
            <person name="Nolan M."/>
            <person name="Ohm R."/>
            <person name="Pangilinan J."/>
            <person name="Park H.-J."/>
            <person name="Ramirez L."/>
            <person name="Alfaro M."/>
            <person name="Sun H."/>
            <person name="Tritt A."/>
            <person name="Yoshinaga Y."/>
            <person name="Zwiers L.-H."/>
            <person name="Turgeon B."/>
            <person name="Goodwin S."/>
            <person name="Spatafora J."/>
            <person name="Crous P."/>
            <person name="Grigoriev I."/>
        </authorList>
    </citation>
    <scope>NUCLEOTIDE SEQUENCE</scope>
    <source>
        <strain evidence="21">CBS 113389</strain>
    </source>
</reference>
<organism evidence="21 22">
    <name type="scientific">Neohortaea acidophila</name>
    <dbReference type="NCBI Taxonomy" id="245834"/>
    <lineage>
        <taxon>Eukaryota</taxon>
        <taxon>Fungi</taxon>
        <taxon>Dikarya</taxon>
        <taxon>Ascomycota</taxon>
        <taxon>Pezizomycotina</taxon>
        <taxon>Dothideomycetes</taxon>
        <taxon>Dothideomycetidae</taxon>
        <taxon>Mycosphaerellales</taxon>
        <taxon>Teratosphaeriaceae</taxon>
        <taxon>Neohortaea</taxon>
    </lineage>
</organism>
<evidence type="ECO:0000256" key="12">
    <source>
        <dbReference type="ARBA" id="ARBA00023049"/>
    </source>
</evidence>
<gene>
    <name evidence="21" type="ORF">BDY17DRAFT_291622</name>
</gene>
<keyword evidence="5" id="KW-0926">Vacuole</keyword>
<dbReference type="FunFam" id="3.40.630.10:FF:000057">
    <property type="entry name" value="Vacuolar membrane protease"/>
    <property type="match status" value="1"/>
</dbReference>
<dbReference type="GO" id="GO:0005774">
    <property type="term" value="C:vacuolar membrane"/>
    <property type="evidence" value="ECO:0007669"/>
    <property type="project" value="UniProtKB-SubCell"/>
</dbReference>
<dbReference type="Gene3D" id="3.40.630.10">
    <property type="entry name" value="Zn peptidases"/>
    <property type="match status" value="1"/>
</dbReference>
<evidence type="ECO:0000256" key="3">
    <source>
        <dbReference type="ARBA" id="ARBA00004128"/>
    </source>
</evidence>
<evidence type="ECO:0000256" key="9">
    <source>
        <dbReference type="ARBA" id="ARBA00022801"/>
    </source>
</evidence>
<dbReference type="InterPro" id="IPR007484">
    <property type="entry name" value="Peptidase_M28"/>
</dbReference>
<feature type="transmembrane region" description="Helical" evidence="17">
    <location>
        <begin position="524"/>
        <end position="544"/>
    </location>
</feature>
<evidence type="ECO:0000256" key="7">
    <source>
        <dbReference type="ARBA" id="ARBA00022692"/>
    </source>
</evidence>
<feature type="transmembrane region" description="Helical" evidence="17">
    <location>
        <begin position="12"/>
        <end position="36"/>
    </location>
</feature>
<keyword evidence="9 15" id="KW-0378">Hydrolase</keyword>
<dbReference type="SUPFAM" id="SSF53187">
    <property type="entry name" value="Zn-dependent exopeptidases"/>
    <property type="match status" value="1"/>
</dbReference>
<feature type="transmembrane region" description="Helical" evidence="17">
    <location>
        <begin position="708"/>
        <end position="726"/>
    </location>
</feature>
<dbReference type="InterPro" id="IPR045175">
    <property type="entry name" value="M28_fam"/>
</dbReference>
<evidence type="ECO:0000256" key="2">
    <source>
        <dbReference type="ARBA" id="ARBA00003273"/>
    </source>
</evidence>
<evidence type="ECO:0000256" key="5">
    <source>
        <dbReference type="ARBA" id="ARBA00022554"/>
    </source>
</evidence>
<proteinExistence type="inferred from homology"/>
<dbReference type="Proteomes" id="UP000799767">
    <property type="component" value="Unassembled WGS sequence"/>
</dbReference>
<dbReference type="GO" id="GO:0006508">
    <property type="term" value="P:proteolysis"/>
    <property type="evidence" value="ECO:0007669"/>
    <property type="project" value="UniProtKB-KW"/>
</dbReference>
<comment type="subcellular location">
    <subcellularLocation>
        <location evidence="3">Vacuole membrane</location>
        <topology evidence="3">Multi-pass membrane protein</topology>
    </subcellularLocation>
</comment>
<evidence type="ECO:0000256" key="11">
    <source>
        <dbReference type="ARBA" id="ARBA00022989"/>
    </source>
</evidence>
<evidence type="ECO:0000313" key="22">
    <source>
        <dbReference type="Proteomes" id="UP000799767"/>
    </source>
</evidence>
<feature type="transmembrane region" description="Helical" evidence="17">
    <location>
        <begin position="550"/>
        <end position="571"/>
    </location>
</feature>
<keyword evidence="10 15" id="KW-0862">Zinc</keyword>
<dbReference type="GO" id="GO:0008235">
    <property type="term" value="F:metalloexopeptidase activity"/>
    <property type="evidence" value="ECO:0007669"/>
    <property type="project" value="InterPro"/>
</dbReference>
<dbReference type="GeneID" id="54473691"/>
<evidence type="ECO:0000256" key="13">
    <source>
        <dbReference type="ARBA" id="ARBA00023136"/>
    </source>
</evidence>
<keyword evidence="7 17" id="KW-0812">Transmembrane</keyword>
<dbReference type="Pfam" id="PF22251">
    <property type="entry name" value="PFF1_TM"/>
    <property type="match status" value="1"/>
</dbReference>
<keyword evidence="12" id="KW-0482">Metalloprotease</keyword>
<feature type="transmembrane region" description="Helical" evidence="17">
    <location>
        <begin position="491"/>
        <end position="512"/>
    </location>
</feature>
<evidence type="ECO:0000256" key="17">
    <source>
        <dbReference type="SAM" id="Phobius"/>
    </source>
</evidence>
<evidence type="ECO:0000256" key="6">
    <source>
        <dbReference type="ARBA" id="ARBA00022670"/>
    </source>
</evidence>
<feature type="domain" description="Vacuolar membrane protease transmembrane" evidence="20">
    <location>
        <begin position="458"/>
        <end position="735"/>
    </location>
</feature>
<dbReference type="InterPro" id="IPR053976">
    <property type="entry name" value="PFF1_TM"/>
</dbReference>
<evidence type="ECO:0000259" key="20">
    <source>
        <dbReference type="Pfam" id="PF22251"/>
    </source>
</evidence>
<comment type="function">
    <text evidence="2">May be involved in vacuolar sorting and osmoregulation.</text>
</comment>
<dbReference type="AlphaFoldDB" id="A0A6A6Q2N6"/>
<evidence type="ECO:0000313" key="21">
    <source>
        <dbReference type="EMBL" id="KAF2486512.1"/>
    </source>
</evidence>
<feature type="transmembrane region" description="Helical" evidence="17">
    <location>
        <begin position="738"/>
        <end position="757"/>
    </location>
</feature>
<dbReference type="PANTHER" id="PTHR12147">
    <property type="entry name" value="METALLOPEPTIDASE M28 FAMILY MEMBER"/>
    <property type="match status" value="1"/>
</dbReference>
<sequence>MPRTRSWNPLAFYPIQVTFFASLAYIALFTLLIWSFEIVPPAPSTATPVAGVNLTETWLDLSFISDGYHPIDSRRNGVVKAFLLDRVREVLGRNEVGFDVVNTVGKGAESLMKGKKEKEKDKAVSVFVDGVSNVTFVDDFRQQPWSCYGESENIIVYIRGSNDDDGKWWESDRPYNGPAGVLVNAHYDSVSSGFGATDDGVGVVTLLQLLSHFTTDGHQPERGLVLLFNNGEENALYGAHEFLRHPLSQFTHTFLNLEGAGAGGRATLFRSTDTQVTRFYAKSPRPYGTVVSGDGFKRRLIGSGTDYSVFVDNNGMRGLDVAFFTPRARYHTDQDDARNTNPDSVWHMLSTALATTRALTSYDGDEFEGSVGRTGKLDLSSGNDGVWFDIFGREFAVLRLNTLFALSVVLLVVGPVLLIILEVTLRKLDKWYPLAQKQYLNSADDDEAVHFSGVRGLFRWPIAVAVATAAVLALAFLLTKINPYIMYSSKYAVWAMMLSAWFSIAWFLLAGADRVRPTALQRMYSLIWLYAFSWALLVAVTVGADRFHIGGGYFIVIYNACVFVALLISYLELLALPTKTAYVERVVNAEEEVDGRSVRPASRRGRTSRDHDEDEATERTSLLRGGDRRSGTFSRRQESIAEEEPTADPHLHNAYGDEQAWSSSLPHWTWQLQFLLLAPINLILIGQVALLVTAALHQTHTDGGASVLPLYLMLSAFTLLLLLPLTPFLHRFKFQVPTFLFFVFVGCLVYALLAFPFSREARFKFTFVQRIDLDTGSNNITLGGLDEYIQDVIAELPSAIGQPVHCSTSPRSPDYQFCSWSGLEPNVVPDDYDSTTKKDKKDKKKSLGTKSWLQSNITSDSATNTALFTFRAQNAKACRLEFASPISAFHFPDAPYPAASDPRFPSVAEEGSWQIRLFSRTWDREWSVNVTFAPSQEEEVEVKGQEGRIMCLWSDANVAGAMPAFEEVLRFAPVWSAVTKASDGLVEGFRKFVV</sequence>
<dbReference type="PANTHER" id="PTHR12147:SF58">
    <property type="entry name" value="VACUOLAR MEMBRANE PROTEASE"/>
    <property type="match status" value="1"/>
</dbReference>
<evidence type="ECO:0000256" key="1">
    <source>
        <dbReference type="ARBA" id="ARBA00001947"/>
    </source>
</evidence>
<dbReference type="Pfam" id="PF22250">
    <property type="entry name" value="PFF1_C"/>
    <property type="match status" value="1"/>
</dbReference>
<evidence type="ECO:0000256" key="15">
    <source>
        <dbReference type="RuleBase" id="RU361240"/>
    </source>
</evidence>
<feature type="transmembrane region" description="Helical" evidence="17">
    <location>
        <begin position="460"/>
        <end position="479"/>
    </location>
</feature>
<feature type="domain" description="Peptidase M28" evidence="18">
    <location>
        <begin position="178"/>
        <end position="355"/>
    </location>
</feature>
<dbReference type="InterPro" id="IPR048024">
    <property type="entry name" value="Fxna-like_M28_dom"/>
</dbReference>
<evidence type="ECO:0000256" key="4">
    <source>
        <dbReference type="ARBA" id="ARBA00010918"/>
    </source>
</evidence>
<keyword evidence="14" id="KW-0325">Glycoprotein</keyword>
<keyword evidence="8 15" id="KW-0479">Metal-binding</keyword>
<evidence type="ECO:0000256" key="10">
    <source>
        <dbReference type="ARBA" id="ARBA00022833"/>
    </source>
</evidence>
<evidence type="ECO:0000256" key="14">
    <source>
        <dbReference type="ARBA" id="ARBA00023180"/>
    </source>
</evidence>
<keyword evidence="6 15" id="KW-0645">Protease</keyword>
<feature type="region of interest" description="Disordered" evidence="16">
    <location>
        <begin position="597"/>
        <end position="652"/>
    </location>
</feature>
<comment type="cofactor">
    <cofactor evidence="1">
        <name>Zn(2+)</name>
        <dbReference type="ChEBI" id="CHEBI:29105"/>
    </cofactor>
</comment>
<evidence type="ECO:0000259" key="19">
    <source>
        <dbReference type="Pfam" id="PF22250"/>
    </source>
</evidence>
<protein>
    <recommendedName>
        <fullName evidence="15">Peptide hydrolase</fullName>
        <ecNumber evidence="15">3.4.-.-</ecNumber>
    </recommendedName>
</protein>
<keyword evidence="11 17" id="KW-1133">Transmembrane helix</keyword>
<evidence type="ECO:0000256" key="16">
    <source>
        <dbReference type="SAM" id="MobiDB-lite"/>
    </source>
</evidence>
<dbReference type="InterPro" id="IPR053975">
    <property type="entry name" value="PFF1_C"/>
</dbReference>
<keyword evidence="13 17" id="KW-0472">Membrane</keyword>
<feature type="transmembrane region" description="Helical" evidence="17">
    <location>
        <begin position="674"/>
        <end position="696"/>
    </location>
</feature>
<feature type="domain" description="Vacuolar membrane protease C-terminal" evidence="19">
    <location>
        <begin position="764"/>
        <end position="987"/>
    </location>
</feature>
<dbReference type="RefSeq" id="XP_033593081.1">
    <property type="nucleotide sequence ID" value="XM_033732689.1"/>
</dbReference>
<dbReference type="EC" id="3.4.-.-" evidence="15"/>
<accession>A0A6A6Q2N6</accession>
<comment type="similarity">
    <text evidence="4 15">Belongs to the peptidase M28 family.</text>
</comment>
<feature type="compositionally biased region" description="Basic and acidic residues" evidence="16">
    <location>
        <begin position="625"/>
        <end position="639"/>
    </location>
</feature>